<gene>
    <name evidence="1" type="ORF">JNB19_13320</name>
</gene>
<comment type="caution">
    <text evidence="1">The sequence shown here is derived from an EMBL/GenBank/DDBJ whole genome shotgun (WGS) entry which is preliminary data.</text>
</comment>
<accession>A0ABS1YZ76</accession>
<organism evidence="1 2">
    <name type="scientific">Capnocytophaga genosp. AHN8471</name>
    <dbReference type="NCBI Taxonomy" id="327574"/>
    <lineage>
        <taxon>Bacteria</taxon>
        <taxon>Pseudomonadati</taxon>
        <taxon>Bacteroidota</taxon>
        <taxon>Flavobacteriia</taxon>
        <taxon>Flavobacteriales</taxon>
        <taxon>Flavobacteriaceae</taxon>
        <taxon>Capnocytophaga</taxon>
    </lineage>
</organism>
<protein>
    <submittedName>
        <fullName evidence="1">Uncharacterized protein</fullName>
    </submittedName>
</protein>
<dbReference type="Proteomes" id="UP000603506">
    <property type="component" value="Unassembled WGS sequence"/>
</dbReference>
<dbReference type="RefSeq" id="WP_009750677.1">
    <property type="nucleotide sequence ID" value="NZ_JAESPH010000025.1"/>
</dbReference>
<keyword evidence="2" id="KW-1185">Reference proteome</keyword>
<proteinExistence type="predicted"/>
<name>A0ABS1YZ76_9FLAO</name>
<evidence type="ECO:0000313" key="1">
    <source>
        <dbReference type="EMBL" id="MBM0651716.1"/>
    </source>
</evidence>
<dbReference type="EMBL" id="JAEUAH010000025">
    <property type="protein sequence ID" value="MBM0651716.1"/>
    <property type="molecule type" value="Genomic_DNA"/>
</dbReference>
<sequence>MNIRLNLQNTTDRLLSIANDICFNTISHKVLYFMRGFDNYNQKSSLYEYERENYKLFSKRKFLSLEELVRKIEKHKKFLTWVDLTLYFSSEEETIILVELVFTKRRFIFWHKFSSKLNFHCGIRLPDDYTVKNNQKFDVNWHLQKFLHTE</sequence>
<evidence type="ECO:0000313" key="2">
    <source>
        <dbReference type="Proteomes" id="UP000603506"/>
    </source>
</evidence>
<reference evidence="1 2" key="1">
    <citation type="submission" date="2021-01" db="EMBL/GenBank/DDBJ databases">
        <title>Evidence that Capnocytophaga endodontalis is a later homotypic synonym for Capnocytophaga genospecies AHN8471, and request for opinion on proposed recognition of strain AHN8471 as type strain of the species.</title>
        <authorList>
            <person name="Nicholson A.C."/>
            <person name="Hopper C.L."/>
            <person name="Gulvik C.A."/>
            <person name="Mcquiston J.R."/>
            <person name="Lau E.F."/>
        </authorList>
    </citation>
    <scope>NUCLEOTIDE SEQUENCE [LARGE SCALE GENOMIC DNA]</scope>
    <source>
        <strain evidence="1 2">AHN9576</strain>
    </source>
</reference>